<dbReference type="PANTHER" id="PTHR48022">
    <property type="entry name" value="PLASTIDIC GLUCOSE TRANSPORTER 4"/>
    <property type="match status" value="1"/>
</dbReference>
<evidence type="ECO:0000256" key="2">
    <source>
        <dbReference type="ARBA" id="ARBA00010992"/>
    </source>
</evidence>
<feature type="transmembrane region" description="Helical" evidence="8">
    <location>
        <begin position="262"/>
        <end position="284"/>
    </location>
</feature>
<proteinExistence type="inferred from homology"/>
<evidence type="ECO:0000256" key="7">
    <source>
        <dbReference type="SAM" id="MobiDB-lite"/>
    </source>
</evidence>
<name>J8QHC2_TRIAS</name>
<feature type="transmembrane region" description="Helical" evidence="8">
    <location>
        <begin position="71"/>
        <end position="90"/>
    </location>
</feature>
<gene>
    <name evidence="10" type="ORF">A1Q1_00110</name>
</gene>
<protein>
    <submittedName>
        <fullName evidence="10">Hexose transporter-like protein</fullName>
    </submittedName>
</protein>
<evidence type="ECO:0000256" key="1">
    <source>
        <dbReference type="ARBA" id="ARBA00004141"/>
    </source>
</evidence>
<comment type="subcellular location">
    <subcellularLocation>
        <location evidence="1">Membrane</location>
        <topology evidence="1">Multi-pass membrane protein</topology>
    </subcellularLocation>
</comment>
<feature type="domain" description="Major facilitator superfamily (MFS) profile" evidence="9">
    <location>
        <begin position="33"/>
        <end position="453"/>
    </location>
</feature>
<dbReference type="InterPro" id="IPR020846">
    <property type="entry name" value="MFS_dom"/>
</dbReference>
<evidence type="ECO:0000256" key="5">
    <source>
        <dbReference type="ARBA" id="ARBA00022989"/>
    </source>
</evidence>
<feature type="compositionally biased region" description="Basic and acidic residues" evidence="7">
    <location>
        <begin position="477"/>
        <end position="513"/>
    </location>
</feature>
<dbReference type="AlphaFoldDB" id="J8QHC2"/>
<feature type="transmembrane region" description="Helical" evidence="8">
    <location>
        <begin position="31"/>
        <end position="51"/>
    </location>
</feature>
<dbReference type="GO" id="GO:0005351">
    <property type="term" value="F:carbohydrate:proton symporter activity"/>
    <property type="evidence" value="ECO:0007669"/>
    <property type="project" value="TreeGrafter"/>
</dbReference>
<feature type="transmembrane region" description="Helical" evidence="8">
    <location>
        <begin position="361"/>
        <end position="379"/>
    </location>
</feature>
<dbReference type="PROSITE" id="PS50850">
    <property type="entry name" value="MFS"/>
    <property type="match status" value="1"/>
</dbReference>
<feature type="transmembrane region" description="Helical" evidence="8">
    <location>
        <begin position="328"/>
        <end position="349"/>
    </location>
</feature>
<dbReference type="Gene3D" id="1.20.1250.20">
    <property type="entry name" value="MFS general substrate transporter like domains"/>
    <property type="match status" value="1"/>
</dbReference>
<comment type="caution">
    <text evidence="10">The sequence shown here is derived from an EMBL/GenBank/DDBJ whole genome shotgun (WGS) entry which is preliminary data.</text>
</comment>
<dbReference type="PANTHER" id="PTHR48022:SF52">
    <property type="entry name" value="SUGAR TRANSPORTER, PUTATIVE-RELATED"/>
    <property type="match status" value="1"/>
</dbReference>
<dbReference type="InterPro" id="IPR005828">
    <property type="entry name" value="MFS_sugar_transport-like"/>
</dbReference>
<feature type="transmembrane region" description="Helical" evidence="8">
    <location>
        <begin position="102"/>
        <end position="120"/>
    </location>
</feature>
<dbReference type="FunFam" id="1.20.1250.20:FF:000134">
    <property type="entry name" value="MFS sugar transporter protein"/>
    <property type="match status" value="1"/>
</dbReference>
<evidence type="ECO:0000256" key="6">
    <source>
        <dbReference type="ARBA" id="ARBA00023136"/>
    </source>
</evidence>
<evidence type="ECO:0000256" key="4">
    <source>
        <dbReference type="ARBA" id="ARBA00022692"/>
    </source>
</evidence>
<feature type="transmembrane region" description="Helical" evidence="8">
    <location>
        <begin position="430"/>
        <end position="449"/>
    </location>
</feature>
<comment type="similarity">
    <text evidence="2">Belongs to the major facilitator superfamily. Sugar transporter (TC 2.A.1.1) family.</text>
</comment>
<dbReference type="HOGENOM" id="CLU_001265_30_13_1"/>
<evidence type="ECO:0000256" key="3">
    <source>
        <dbReference type="ARBA" id="ARBA00022448"/>
    </source>
</evidence>
<dbReference type="OrthoDB" id="6133115at2759"/>
<accession>J8QHC2</accession>
<dbReference type="EMBL" id="ALBS01000009">
    <property type="protein sequence ID" value="EJT53103.1"/>
    <property type="molecule type" value="Genomic_DNA"/>
</dbReference>
<feature type="transmembrane region" description="Helical" evidence="8">
    <location>
        <begin position="167"/>
        <end position="193"/>
    </location>
</feature>
<keyword evidence="4 8" id="KW-0812">Transmembrane</keyword>
<evidence type="ECO:0000259" key="9">
    <source>
        <dbReference type="PROSITE" id="PS50850"/>
    </source>
</evidence>
<keyword evidence="6 8" id="KW-0472">Membrane</keyword>
<evidence type="ECO:0000256" key="8">
    <source>
        <dbReference type="SAM" id="Phobius"/>
    </source>
</evidence>
<keyword evidence="3" id="KW-0813">Transport</keyword>
<dbReference type="GO" id="GO:0016020">
    <property type="term" value="C:membrane"/>
    <property type="evidence" value="ECO:0007669"/>
    <property type="project" value="UniProtKB-SubCell"/>
</dbReference>
<sequence>MTKKEETNHFLLVPNNTASHWWRDSGMRQNVLHCVGCCLCVFYIGYDQSLLSALQALPQWNEYFDNPKGEWLGLIAASLFFPALFTVFISSWISQRFGRKPAIFVGATLIIAGALLNGLAQNTGQFIGGRALLGAGGAMTKVCAAPLLNEIAHPRIRERMASSYYGWYFVGSTIASWLCPVVPFIVMTIIFFAPESPRFLVGKGKHSEALRVLAKYHANGKEDDPMVQLEYNEIVVALESEGEEKDTSWLDLVRTPGNRRRVAMVVLIAFGTNWLGNALIAYYLTPVLRSVGITSPVQTTSLNAGMAMWNVLVCQVAAFQVPRISRRVSFFTSHAGMIFCLAFIAGFSAAFQADPEKNKGLGLGTVPFLFIFYGFYDIAWQILQFHYPTEILPFRLRTKGLALFTACQVGANSFNQFVNPIALENIKWKYYLVYIAINIAYIVYFYFYLIDTRGLPLEEVTLLFDYPRRTAREQAHAEMENRIQAEEERQRGLGKVDADNFPADDKASEERIEVAQVAK</sequence>
<dbReference type="InterPro" id="IPR050360">
    <property type="entry name" value="MFS_Sugar_Transporters"/>
</dbReference>
<keyword evidence="5 8" id="KW-1133">Transmembrane helix</keyword>
<dbReference type="VEuPathDB" id="FungiDB:A1Q1_00110"/>
<feature type="region of interest" description="Disordered" evidence="7">
    <location>
        <begin position="477"/>
        <end position="519"/>
    </location>
</feature>
<dbReference type="RefSeq" id="XP_014184426.1">
    <property type="nucleotide sequence ID" value="XM_014328951.1"/>
</dbReference>
<dbReference type="SUPFAM" id="SSF103473">
    <property type="entry name" value="MFS general substrate transporter"/>
    <property type="match status" value="1"/>
</dbReference>
<dbReference type="Pfam" id="PF00083">
    <property type="entry name" value="Sugar_tr"/>
    <property type="match status" value="1"/>
</dbReference>
<reference evidence="10 11" key="1">
    <citation type="journal article" date="2012" name="Eukaryot. Cell">
        <title>Draft genome sequence of CBS 2479, the standard type strain of Trichosporon asahii.</title>
        <authorList>
            <person name="Yang R.Y."/>
            <person name="Li H.T."/>
            <person name="Zhu H."/>
            <person name="Zhou G.P."/>
            <person name="Wang M."/>
            <person name="Wang L."/>
        </authorList>
    </citation>
    <scope>NUCLEOTIDE SEQUENCE [LARGE SCALE GENOMIC DNA]</scope>
    <source>
        <strain evidence="11">ATCC 90039 / CBS 2479 / JCM 2466 / KCTC 7840 / NCYC 2677 / UAMH 7654</strain>
    </source>
</reference>
<feature type="transmembrane region" description="Helical" evidence="8">
    <location>
        <begin position="304"/>
        <end position="321"/>
    </location>
</feature>
<evidence type="ECO:0000313" key="11">
    <source>
        <dbReference type="Proteomes" id="UP000002748"/>
    </source>
</evidence>
<evidence type="ECO:0000313" key="10">
    <source>
        <dbReference type="EMBL" id="EJT53103.1"/>
    </source>
</evidence>
<dbReference type="GeneID" id="25983624"/>
<dbReference type="KEGG" id="tasa:A1Q1_00110"/>
<dbReference type="Proteomes" id="UP000002748">
    <property type="component" value="Unassembled WGS sequence"/>
</dbReference>
<organism evidence="10 11">
    <name type="scientific">Trichosporon asahii var. asahii (strain ATCC 90039 / CBS 2479 / JCM 2466 / KCTC 7840 / NBRC 103889/ NCYC 2677 / UAMH 7654)</name>
    <name type="common">Yeast</name>
    <dbReference type="NCBI Taxonomy" id="1186058"/>
    <lineage>
        <taxon>Eukaryota</taxon>
        <taxon>Fungi</taxon>
        <taxon>Dikarya</taxon>
        <taxon>Basidiomycota</taxon>
        <taxon>Agaricomycotina</taxon>
        <taxon>Tremellomycetes</taxon>
        <taxon>Trichosporonales</taxon>
        <taxon>Trichosporonaceae</taxon>
        <taxon>Trichosporon</taxon>
    </lineage>
</organism>
<dbReference type="InterPro" id="IPR036259">
    <property type="entry name" value="MFS_trans_sf"/>
</dbReference>